<gene>
    <name evidence="2" type="ORF">METZ01_LOCUS85862</name>
</gene>
<proteinExistence type="predicted"/>
<dbReference type="InterPro" id="IPR013486">
    <property type="entry name" value="SpoIID/LytB"/>
</dbReference>
<accession>A0A381UZG2</accession>
<reference evidence="2" key="1">
    <citation type="submission" date="2018-05" db="EMBL/GenBank/DDBJ databases">
        <authorList>
            <person name="Lanie J.A."/>
            <person name="Ng W.-L."/>
            <person name="Kazmierczak K.M."/>
            <person name="Andrzejewski T.M."/>
            <person name="Davidsen T.M."/>
            <person name="Wayne K.J."/>
            <person name="Tettelin H."/>
            <person name="Glass J.I."/>
            <person name="Rusch D."/>
            <person name="Podicherti R."/>
            <person name="Tsui H.-C.T."/>
            <person name="Winkler M.E."/>
        </authorList>
    </citation>
    <scope>NUCLEOTIDE SEQUENCE</scope>
</reference>
<dbReference type="EMBL" id="UINC01007382">
    <property type="protein sequence ID" value="SVA33008.1"/>
    <property type="molecule type" value="Genomic_DNA"/>
</dbReference>
<feature type="non-terminal residue" evidence="2">
    <location>
        <position position="1"/>
    </location>
</feature>
<name>A0A381UZG2_9ZZZZ</name>
<dbReference type="NCBIfam" id="TIGR02669">
    <property type="entry name" value="SpoIID_LytB"/>
    <property type="match status" value="1"/>
</dbReference>
<evidence type="ECO:0000259" key="1">
    <source>
        <dbReference type="Pfam" id="PF08486"/>
    </source>
</evidence>
<protein>
    <recommendedName>
        <fullName evidence="1">Sporulation stage II protein D amidase enhancer LytB N-terminal domain-containing protein</fullName>
    </recommendedName>
</protein>
<dbReference type="GO" id="GO:0030435">
    <property type="term" value="P:sporulation resulting in formation of a cellular spore"/>
    <property type="evidence" value="ECO:0007669"/>
    <property type="project" value="InterPro"/>
</dbReference>
<organism evidence="2">
    <name type="scientific">marine metagenome</name>
    <dbReference type="NCBI Taxonomy" id="408172"/>
    <lineage>
        <taxon>unclassified sequences</taxon>
        <taxon>metagenomes</taxon>
        <taxon>ecological metagenomes</taxon>
    </lineage>
</organism>
<sequence length="434" mass="48645">VIPNQEPVVSVGIHLPQDKFNATTIAFPDPELYEININGIPISIQSELKLQVKDGYIEDETASIVNISQLCIFRKDQYVSARQGLIIHSVVAGRGFHWQKEISVQLPGHVIIEVRDDSLFTVNEVLLEQYLMCVAASEMSANCPGALLEVQTIVARSWILAASEQKHIDLGLDVCNDDCCQRYQGIGSQSHVVKKVSLNTRGKVLIANEQICDTRYSKCCGGRTEDNELVWKTKPKSYLRSVYDGPQIVKNNLSDETVLKSWVESQHGCYCGPKYVSANDINEYLGEVDKIDNYYRWSVHYIQIEIVNLISEKTRNYFDSISALIPILRGKSGRIMELRIDGIVNGDNSSLMLKSEYEIRRVLHPDFLYSSAFIIETNLSGGKEQLQFILRGAGWGHGVGLCQIGALGMAIAGYDLKTILAHYYQASELINIYD</sequence>
<dbReference type="AlphaFoldDB" id="A0A381UZG2"/>
<evidence type="ECO:0000313" key="2">
    <source>
        <dbReference type="EMBL" id="SVA33008.1"/>
    </source>
</evidence>
<feature type="domain" description="Sporulation stage II protein D amidase enhancer LytB N-terminal" evidence="1">
    <location>
        <begin position="117"/>
        <end position="205"/>
    </location>
</feature>
<dbReference type="InterPro" id="IPR013693">
    <property type="entry name" value="SpoIID/LytB_N"/>
</dbReference>
<dbReference type="Pfam" id="PF08486">
    <property type="entry name" value="SpoIID"/>
    <property type="match status" value="1"/>
</dbReference>